<organism evidence="2">
    <name type="scientific">hydrothermal vent metagenome</name>
    <dbReference type="NCBI Taxonomy" id="652676"/>
    <lineage>
        <taxon>unclassified sequences</taxon>
        <taxon>metagenomes</taxon>
        <taxon>ecological metagenomes</taxon>
    </lineage>
</organism>
<gene>
    <name evidence="2" type="ORF">MNBD_GAMMA06-716</name>
</gene>
<evidence type="ECO:0008006" key="3">
    <source>
        <dbReference type="Google" id="ProtNLM"/>
    </source>
</evidence>
<protein>
    <recommendedName>
        <fullName evidence="3">Type IV fimbrial biogenesis protein PilW</fullName>
    </recommendedName>
</protein>
<keyword evidence="1" id="KW-0472">Membrane</keyword>
<sequence length="338" mass="36985">MILIKRKNSQGFSLIELLVAMVVGLIIVSGAFALHSGTRKTQVKNEEQMDMVADARFAIEMIAYDLRHAGMWGGTNKDGLIDCKSTDVPCTATSSGDIPPIPMASGDCAVGWYYNLVQPVFATNNSNPYGSTCIPTSEGYVTNSDVLEVHYADPNVAAVLLASQVYVRSNFINGRVFVGATPPVLKAYEASPLTRNHELRAYAYYISNFTDTSGDGIPSLRRVALVNQPSLQTQILVSGVVDMQVQFGIDVNGDQKVDRYDDPNVITTNNDWLNVYAAKIMLLMRTDQRQIGINTAQTFTIPGTFHINGAPATNFGGQDGFRYFMISSVIDMKNLKQI</sequence>
<reference evidence="2" key="1">
    <citation type="submission" date="2018-06" db="EMBL/GenBank/DDBJ databases">
        <authorList>
            <person name="Zhirakovskaya E."/>
        </authorList>
    </citation>
    <scope>NUCLEOTIDE SEQUENCE</scope>
</reference>
<name>A0A3B0WS82_9ZZZZ</name>
<keyword evidence="1" id="KW-0812">Transmembrane</keyword>
<evidence type="ECO:0000313" key="2">
    <source>
        <dbReference type="EMBL" id="VAW53477.1"/>
    </source>
</evidence>
<keyword evidence="1" id="KW-1133">Transmembrane helix</keyword>
<accession>A0A3B0WS82</accession>
<evidence type="ECO:0000256" key="1">
    <source>
        <dbReference type="SAM" id="Phobius"/>
    </source>
</evidence>
<dbReference type="EMBL" id="UOFD01000063">
    <property type="protein sequence ID" value="VAW53477.1"/>
    <property type="molecule type" value="Genomic_DNA"/>
</dbReference>
<dbReference type="AlphaFoldDB" id="A0A3B0WS82"/>
<dbReference type="NCBIfam" id="TIGR02532">
    <property type="entry name" value="IV_pilin_GFxxxE"/>
    <property type="match status" value="1"/>
</dbReference>
<dbReference type="InterPro" id="IPR032092">
    <property type="entry name" value="PilW"/>
</dbReference>
<dbReference type="PROSITE" id="PS00409">
    <property type="entry name" value="PROKAR_NTER_METHYL"/>
    <property type="match status" value="1"/>
</dbReference>
<feature type="transmembrane region" description="Helical" evidence="1">
    <location>
        <begin position="12"/>
        <end position="34"/>
    </location>
</feature>
<dbReference type="InterPro" id="IPR012902">
    <property type="entry name" value="N_methyl_site"/>
</dbReference>
<dbReference type="GO" id="GO:0043683">
    <property type="term" value="P:type IV pilus assembly"/>
    <property type="evidence" value="ECO:0007669"/>
    <property type="project" value="InterPro"/>
</dbReference>
<dbReference type="Pfam" id="PF16074">
    <property type="entry name" value="PilW"/>
    <property type="match status" value="1"/>
</dbReference>
<proteinExistence type="predicted"/>
<dbReference type="Pfam" id="PF07963">
    <property type="entry name" value="N_methyl"/>
    <property type="match status" value="1"/>
</dbReference>